<dbReference type="PANTHER" id="PTHR22957">
    <property type="entry name" value="TBC1 DOMAIN FAMILY MEMBER GTPASE-ACTIVATING PROTEIN"/>
    <property type="match status" value="1"/>
</dbReference>
<dbReference type="SMART" id="SM00164">
    <property type="entry name" value="TBC"/>
    <property type="match status" value="1"/>
</dbReference>
<evidence type="ECO:0000313" key="5">
    <source>
        <dbReference type="Proteomes" id="UP001175353"/>
    </source>
</evidence>
<name>A0AAN6QRD1_9PEZI</name>
<dbReference type="Pfam" id="PF08492">
    <property type="entry name" value="SRP72"/>
    <property type="match status" value="1"/>
</dbReference>
<dbReference type="InterPro" id="IPR000195">
    <property type="entry name" value="Rab-GAP-TBC_dom"/>
</dbReference>
<comment type="caution">
    <text evidence="4">The sequence shown here is derived from an EMBL/GenBank/DDBJ whole genome shotgun (WGS) entry which is preliminary data.</text>
</comment>
<accession>A0AAN6QRD1</accession>
<feature type="domain" description="Rab-GAP TBC" evidence="3">
    <location>
        <begin position="37"/>
        <end position="293"/>
    </location>
</feature>
<dbReference type="Pfam" id="PF00566">
    <property type="entry name" value="RabGAP-TBC"/>
    <property type="match status" value="1"/>
</dbReference>
<keyword evidence="5" id="KW-1185">Reference proteome</keyword>
<dbReference type="PROSITE" id="PS50086">
    <property type="entry name" value="TBC_RABGAP"/>
    <property type="match status" value="1"/>
</dbReference>
<dbReference type="GO" id="GO:0048500">
    <property type="term" value="C:signal recognition particle"/>
    <property type="evidence" value="ECO:0007669"/>
    <property type="project" value="InterPro"/>
</dbReference>
<dbReference type="GO" id="GO:0006614">
    <property type="term" value="P:SRP-dependent cotranslational protein targeting to membrane"/>
    <property type="evidence" value="ECO:0007669"/>
    <property type="project" value="InterPro"/>
</dbReference>
<dbReference type="FunFam" id="1.10.8.270:FF:000031">
    <property type="entry name" value="TBC1 domain family member 5"/>
    <property type="match status" value="1"/>
</dbReference>
<dbReference type="Gene3D" id="1.10.8.270">
    <property type="entry name" value="putative rabgap domain of human tbc1 domain family member 14 like domains"/>
    <property type="match status" value="1"/>
</dbReference>
<dbReference type="AlphaFoldDB" id="A0AAN6QRD1"/>
<dbReference type="PANTHER" id="PTHR22957:SF337">
    <property type="entry name" value="TBC1 DOMAIN FAMILY MEMBER 5"/>
    <property type="match status" value="1"/>
</dbReference>
<feature type="compositionally biased region" description="Basic residues" evidence="2">
    <location>
        <begin position="484"/>
        <end position="493"/>
    </location>
</feature>
<dbReference type="GO" id="GO:0008312">
    <property type="term" value="F:7S RNA binding"/>
    <property type="evidence" value="ECO:0007669"/>
    <property type="project" value="InterPro"/>
</dbReference>
<dbReference type="InterPro" id="IPR035969">
    <property type="entry name" value="Rab-GAP_TBC_sf"/>
</dbReference>
<sequence length="579" mass="64089">MRSLQDASASWQDLKQYKTLKDLQEAVRLDGGHTSPAASSGLRSACWKTFLLFDSVDTVIWPKTLASSRSAYNSLRMHFLSQLDNQDELSDPMDDEADSATWTAIHKDEELRAEIQQDVDRCMPENLYFRQPDTQRTLLDILFIWAKLNPDINYRQGMHELLAPILWVVERDAIDLGPSSRALGEDATVRVVFDAESIEHDAFALFSQVMRSAKGFYEPGPSLPHAGENAIVHRSRRIFEEMLPKVDPELAQHLRTNDIVPQIFLMRWIRLLFGREFGFDDVLSMWDVIFAEDPTLEIVDHICLSMIPSAINLLETFFGRLEKLSNAAKAEIRFAPGLVSVMVSLYHNAGRRAPALRILANAAQHWRRRKAAERPSGVVHLLKAAGSALLDSPEPEHQHLATDIFSALHKEDERDRYAAAGFLAASPSSATQTSLTASLQPIDRLLSTLDTDALESAGIAQPTSTAAASTRKRPASDDQPSKPSKPKRIRTSRLPKDYDPSKTPDPERWLPLRDRSTYRPKGGKKGKVARQALLSQGSAPTAGGDSEGSRPGTPGGAGGEVVKGKVPLGKVGGKRKGKR</sequence>
<organism evidence="4 5">
    <name type="scientific">Friedmanniomyces endolithicus</name>
    <dbReference type="NCBI Taxonomy" id="329885"/>
    <lineage>
        <taxon>Eukaryota</taxon>
        <taxon>Fungi</taxon>
        <taxon>Dikarya</taxon>
        <taxon>Ascomycota</taxon>
        <taxon>Pezizomycotina</taxon>
        <taxon>Dothideomycetes</taxon>
        <taxon>Dothideomycetidae</taxon>
        <taxon>Mycosphaerellales</taxon>
        <taxon>Teratosphaeriaceae</taxon>
        <taxon>Friedmanniomyces</taxon>
    </lineage>
</organism>
<evidence type="ECO:0000256" key="1">
    <source>
        <dbReference type="ARBA" id="ARBA00022468"/>
    </source>
</evidence>
<dbReference type="SUPFAM" id="SSF47923">
    <property type="entry name" value="Ypt/Rab-GAP domain of gyp1p"/>
    <property type="match status" value="2"/>
</dbReference>
<dbReference type="Proteomes" id="UP001175353">
    <property type="component" value="Unassembled WGS sequence"/>
</dbReference>
<gene>
    <name evidence="4" type="ORF">LTR91_012651</name>
</gene>
<dbReference type="InterPro" id="IPR013699">
    <property type="entry name" value="Signal_recog_part_SRP72_RNA-bd"/>
</dbReference>
<dbReference type="Gene3D" id="1.10.472.80">
    <property type="entry name" value="Ypt/Rab-GAP domain of gyp1p, domain 3"/>
    <property type="match status" value="1"/>
</dbReference>
<evidence type="ECO:0000259" key="3">
    <source>
        <dbReference type="PROSITE" id="PS50086"/>
    </source>
</evidence>
<evidence type="ECO:0000313" key="4">
    <source>
        <dbReference type="EMBL" id="KAK0979292.1"/>
    </source>
</evidence>
<protein>
    <recommendedName>
        <fullName evidence="3">Rab-GAP TBC domain-containing protein</fullName>
    </recommendedName>
</protein>
<dbReference type="EMBL" id="JAUJLE010000123">
    <property type="protein sequence ID" value="KAK0979292.1"/>
    <property type="molecule type" value="Genomic_DNA"/>
</dbReference>
<dbReference type="GO" id="GO:0005096">
    <property type="term" value="F:GTPase activator activity"/>
    <property type="evidence" value="ECO:0007669"/>
    <property type="project" value="UniProtKB-KW"/>
</dbReference>
<evidence type="ECO:0000256" key="2">
    <source>
        <dbReference type="SAM" id="MobiDB-lite"/>
    </source>
</evidence>
<reference evidence="4" key="1">
    <citation type="submission" date="2023-06" db="EMBL/GenBank/DDBJ databases">
        <title>Black Yeasts Isolated from many extreme environments.</title>
        <authorList>
            <person name="Coleine C."/>
            <person name="Stajich J.E."/>
            <person name="Selbmann L."/>
        </authorList>
    </citation>
    <scope>NUCLEOTIDE SEQUENCE</scope>
    <source>
        <strain evidence="4">CCFEE 5200</strain>
    </source>
</reference>
<proteinExistence type="predicted"/>
<feature type="region of interest" description="Disordered" evidence="2">
    <location>
        <begin position="456"/>
        <end position="579"/>
    </location>
</feature>
<feature type="compositionally biased region" description="Basic and acidic residues" evidence="2">
    <location>
        <begin position="494"/>
        <end position="517"/>
    </location>
</feature>
<keyword evidence="1" id="KW-0343">GTPase activation</keyword>